<proteinExistence type="predicted"/>
<evidence type="ECO:0000256" key="1">
    <source>
        <dbReference type="SAM" id="Phobius"/>
    </source>
</evidence>
<dbReference type="AlphaFoldDB" id="A0A2A2M271"/>
<feature type="transmembrane region" description="Helical" evidence="1">
    <location>
        <begin position="20"/>
        <end position="37"/>
    </location>
</feature>
<organism evidence="2 3">
    <name type="scientific">Diploscapter pachys</name>
    <dbReference type="NCBI Taxonomy" id="2018661"/>
    <lineage>
        <taxon>Eukaryota</taxon>
        <taxon>Metazoa</taxon>
        <taxon>Ecdysozoa</taxon>
        <taxon>Nematoda</taxon>
        <taxon>Chromadorea</taxon>
        <taxon>Rhabditida</taxon>
        <taxon>Rhabditina</taxon>
        <taxon>Rhabditomorpha</taxon>
        <taxon>Rhabditoidea</taxon>
        <taxon>Rhabditidae</taxon>
        <taxon>Diploscapter</taxon>
    </lineage>
</organism>
<feature type="transmembrane region" description="Helical" evidence="1">
    <location>
        <begin position="49"/>
        <end position="69"/>
    </location>
</feature>
<sequence>MLGPTNGSGAGGAGASTAGPGSVPMILVGAGGVGIVVRASTWSGPSGRIFGTANISAATSAALIAMAAVSPPGLKRVGLA</sequence>
<dbReference type="Proteomes" id="UP000218231">
    <property type="component" value="Unassembled WGS sequence"/>
</dbReference>
<evidence type="ECO:0000313" key="2">
    <source>
        <dbReference type="EMBL" id="PAV92520.1"/>
    </source>
</evidence>
<protein>
    <submittedName>
        <fullName evidence="2">Uncharacterized protein</fullName>
    </submittedName>
</protein>
<keyword evidence="1" id="KW-1133">Transmembrane helix</keyword>
<dbReference type="EMBL" id="LIAE01006166">
    <property type="protein sequence ID" value="PAV92520.1"/>
    <property type="molecule type" value="Genomic_DNA"/>
</dbReference>
<gene>
    <name evidence="2" type="ORF">WR25_12941</name>
</gene>
<name>A0A2A2M271_9BILA</name>
<evidence type="ECO:0000313" key="3">
    <source>
        <dbReference type="Proteomes" id="UP000218231"/>
    </source>
</evidence>
<reference evidence="2 3" key="1">
    <citation type="journal article" date="2017" name="Curr. Biol.">
        <title>Genome architecture and evolution of a unichromosomal asexual nematode.</title>
        <authorList>
            <person name="Fradin H."/>
            <person name="Zegar C."/>
            <person name="Gutwein M."/>
            <person name="Lucas J."/>
            <person name="Kovtun M."/>
            <person name="Corcoran D."/>
            <person name="Baugh L.R."/>
            <person name="Kiontke K."/>
            <person name="Gunsalus K."/>
            <person name="Fitch D.H."/>
            <person name="Piano F."/>
        </authorList>
    </citation>
    <scope>NUCLEOTIDE SEQUENCE [LARGE SCALE GENOMIC DNA]</scope>
    <source>
        <strain evidence="2">PF1309</strain>
    </source>
</reference>
<keyword evidence="3" id="KW-1185">Reference proteome</keyword>
<keyword evidence="1" id="KW-0472">Membrane</keyword>
<keyword evidence="1" id="KW-0812">Transmembrane</keyword>
<accession>A0A2A2M271</accession>
<comment type="caution">
    <text evidence="2">The sequence shown here is derived from an EMBL/GenBank/DDBJ whole genome shotgun (WGS) entry which is preliminary data.</text>
</comment>